<dbReference type="Proteomes" id="UP000179003">
    <property type="component" value="Unassembled WGS sequence"/>
</dbReference>
<name>A0A1F5EKI5_9BACT</name>
<proteinExistence type="predicted"/>
<accession>A0A1F5EKI5</accession>
<evidence type="ECO:0000313" key="1">
    <source>
        <dbReference type="EMBL" id="OGD67706.1"/>
    </source>
</evidence>
<reference evidence="1 2" key="1">
    <citation type="journal article" date="2016" name="Nat. Commun.">
        <title>Thousands of microbial genomes shed light on interconnected biogeochemical processes in an aquifer system.</title>
        <authorList>
            <person name="Anantharaman K."/>
            <person name="Brown C.T."/>
            <person name="Hug L.A."/>
            <person name="Sharon I."/>
            <person name="Castelle C.J."/>
            <person name="Probst A.J."/>
            <person name="Thomas B.C."/>
            <person name="Singh A."/>
            <person name="Wilkins M.J."/>
            <person name="Karaoz U."/>
            <person name="Brodie E.L."/>
            <person name="Williams K.H."/>
            <person name="Hubbard S.S."/>
            <person name="Banfield J.F."/>
        </authorList>
    </citation>
    <scope>NUCLEOTIDE SEQUENCE [LARGE SCALE GENOMIC DNA]</scope>
</reference>
<gene>
    <name evidence="1" type="ORF">A2442_03990</name>
</gene>
<dbReference type="EMBL" id="MFAE01000002">
    <property type="protein sequence ID" value="OGD67706.1"/>
    <property type="molecule type" value="Genomic_DNA"/>
</dbReference>
<protein>
    <submittedName>
        <fullName evidence="1">Uncharacterized protein</fullName>
    </submittedName>
</protein>
<comment type="caution">
    <text evidence="1">The sequence shown here is derived from an EMBL/GenBank/DDBJ whole genome shotgun (WGS) entry which is preliminary data.</text>
</comment>
<dbReference type="STRING" id="1797582.A2442_03990"/>
<dbReference type="AlphaFoldDB" id="A0A1F5EKI5"/>
<organism evidence="1 2">
    <name type="scientific">Candidatus Campbellbacteria bacterium RIFOXYC2_FULL_35_25</name>
    <dbReference type="NCBI Taxonomy" id="1797582"/>
    <lineage>
        <taxon>Bacteria</taxon>
        <taxon>Candidatus Campbelliibacteriota</taxon>
    </lineage>
</organism>
<evidence type="ECO:0000313" key="2">
    <source>
        <dbReference type="Proteomes" id="UP000179003"/>
    </source>
</evidence>
<sequence length="93" mass="11023">MALEKFGSHWFIHYSYQVSGKTHEASIYLTDPGTKYFRYKRMRRAIGDWLNKIHDGDLKVVIRNYFQVSKMEIDNFWAGVPKESCMVEDITLI</sequence>